<dbReference type="OrthoDB" id="8253226at2"/>
<dbReference type="InterPro" id="IPR024983">
    <property type="entry name" value="CHAT_dom"/>
</dbReference>
<accession>A0A543HJQ7</accession>
<dbReference type="AlphaFoldDB" id="A0A543HJQ7"/>
<comment type="caution">
    <text evidence="3">The sequence shown here is derived from an EMBL/GenBank/DDBJ whole genome shotgun (WGS) entry which is preliminary data.</text>
</comment>
<feature type="compositionally biased region" description="Low complexity" evidence="1">
    <location>
        <begin position="416"/>
        <end position="440"/>
    </location>
</feature>
<evidence type="ECO:0000259" key="2">
    <source>
        <dbReference type="Pfam" id="PF12770"/>
    </source>
</evidence>
<dbReference type="Pfam" id="PF12770">
    <property type="entry name" value="CHAT"/>
    <property type="match status" value="1"/>
</dbReference>
<dbReference type="EMBL" id="VFPM01000003">
    <property type="protein sequence ID" value="TQM58547.1"/>
    <property type="molecule type" value="Genomic_DNA"/>
</dbReference>
<name>A0A543HJQ7_9MICO</name>
<organism evidence="3 4">
    <name type="scientific">Humibacillus xanthopallidus</name>
    <dbReference type="NCBI Taxonomy" id="412689"/>
    <lineage>
        <taxon>Bacteria</taxon>
        <taxon>Bacillati</taxon>
        <taxon>Actinomycetota</taxon>
        <taxon>Actinomycetes</taxon>
        <taxon>Micrococcales</taxon>
        <taxon>Intrasporangiaceae</taxon>
        <taxon>Humibacillus</taxon>
    </lineage>
</organism>
<evidence type="ECO:0000313" key="3">
    <source>
        <dbReference type="EMBL" id="TQM58547.1"/>
    </source>
</evidence>
<feature type="domain" description="CHAT" evidence="2">
    <location>
        <begin position="106"/>
        <end position="340"/>
    </location>
</feature>
<keyword evidence="4" id="KW-1185">Reference proteome</keyword>
<sequence length="565" mass="59227">MDTVLELEIDPGGGAGEFTVHVVRSVAGGEPTEHFTLDVDALLATRPQLESVVLASSVSARRILPAAEVSVQSTGAALFDAIFVGEVAAIYRSSRAVAADRGQGLQVRLRLGAPGLAALPWEMLYDRDTQAYLCRQETLVRHVAGEHAPDALAIDPPLQVLAVVSSPRGLAPLDVAAEREHLEEALEHHVRSGRVRLEWVEHATWSELHDRLLQRPWHVLHFIGHGTFDDAADEGVIALVGADERADFVTASSLADLLHEASPTPRLVVLNSCESGASSSDDPFSGTAAALARSGIQSVAAMQFTISDRAALAFARGFYTALANGRTVDEAMRSGRIGILGLGRGTLEWVTPLLYVRGPDTRLFEVAEPSSGPVREPEPHIGQRWRLVAAAAVLVLLLGGVGAVVYRSAQGEGATALGATTSTSDPGGSSAESQGSQGPSDVVPSPVEIAVPGNTRWLDSGVTCAPGTTLDISATGTIQHDASAGSTVGPDGLTEARYHRWNVEGLPDANTAGLIGSLDETGPFFVGSGTSYDCPREGQLDLGINDTNLEGNSGELTVTVQARPT</sequence>
<evidence type="ECO:0000256" key="1">
    <source>
        <dbReference type="SAM" id="MobiDB-lite"/>
    </source>
</evidence>
<dbReference type="RefSeq" id="WP_141846061.1">
    <property type="nucleotide sequence ID" value="NZ_VFPM01000003.1"/>
</dbReference>
<evidence type="ECO:0000313" key="4">
    <source>
        <dbReference type="Proteomes" id="UP000316747"/>
    </source>
</evidence>
<reference evidence="3 4" key="1">
    <citation type="submission" date="2019-06" db="EMBL/GenBank/DDBJ databases">
        <title>Genome sequencing of plant associated microbes to promote plant fitness in Sorghum bicolor and Oryza sativa.</title>
        <authorList>
            <person name="Coleman-Derr D."/>
        </authorList>
    </citation>
    <scope>NUCLEOTIDE SEQUENCE [LARGE SCALE GENOMIC DNA]</scope>
    <source>
        <strain evidence="3 4">KV-663</strain>
    </source>
</reference>
<feature type="region of interest" description="Disordered" evidence="1">
    <location>
        <begin position="416"/>
        <end position="448"/>
    </location>
</feature>
<protein>
    <submittedName>
        <fullName evidence="3">CHAT domain-containing protein</fullName>
    </submittedName>
</protein>
<proteinExistence type="predicted"/>
<dbReference type="Gene3D" id="2.60.120.430">
    <property type="entry name" value="Galactose-binding lectin"/>
    <property type="match status" value="1"/>
</dbReference>
<gene>
    <name evidence="3" type="ORF">FBY41_3916</name>
</gene>
<dbReference type="Proteomes" id="UP000316747">
    <property type="component" value="Unassembled WGS sequence"/>
</dbReference>